<evidence type="ECO:0000256" key="8">
    <source>
        <dbReference type="SAM" id="MobiDB-lite"/>
    </source>
</evidence>
<accession>A0A9W4U833</accession>
<organism evidence="10 11">
    <name type="scientific">Periconia digitata</name>
    <dbReference type="NCBI Taxonomy" id="1303443"/>
    <lineage>
        <taxon>Eukaryota</taxon>
        <taxon>Fungi</taxon>
        <taxon>Dikarya</taxon>
        <taxon>Ascomycota</taxon>
        <taxon>Pezizomycotina</taxon>
        <taxon>Dothideomycetes</taxon>
        <taxon>Pleosporomycetidae</taxon>
        <taxon>Pleosporales</taxon>
        <taxon>Massarineae</taxon>
        <taxon>Periconiaceae</taxon>
        <taxon>Periconia</taxon>
    </lineage>
</organism>
<dbReference type="Pfam" id="PF01544">
    <property type="entry name" value="CorA"/>
    <property type="match status" value="1"/>
</dbReference>
<keyword evidence="5 7" id="KW-0040">ANK repeat</keyword>
<feature type="repeat" description="ANK" evidence="7">
    <location>
        <begin position="697"/>
        <end position="729"/>
    </location>
</feature>
<dbReference type="PROSITE" id="PS50088">
    <property type="entry name" value="ANK_REPEAT"/>
    <property type="match status" value="9"/>
</dbReference>
<dbReference type="AlphaFoldDB" id="A0A9W4U833"/>
<dbReference type="EMBL" id="CAOQHR010000002">
    <property type="protein sequence ID" value="CAI6303043.1"/>
    <property type="molecule type" value="Genomic_DNA"/>
</dbReference>
<feature type="repeat" description="ANK" evidence="7">
    <location>
        <begin position="930"/>
        <end position="962"/>
    </location>
</feature>
<dbReference type="PANTHER" id="PTHR24123">
    <property type="entry name" value="ANKYRIN REPEAT-CONTAINING"/>
    <property type="match status" value="1"/>
</dbReference>
<keyword evidence="6 9" id="KW-0472">Membrane</keyword>
<keyword evidence="11" id="KW-1185">Reference proteome</keyword>
<dbReference type="SMART" id="SM00248">
    <property type="entry name" value="ANK"/>
    <property type="match status" value="15"/>
</dbReference>
<comment type="subcellular location">
    <subcellularLocation>
        <location evidence="1">Membrane</location>
        <topology evidence="1">Multi-pass membrane protein</topology>
    </subcellularLocation>
</comment>
<dbReference type="Proteomes" id="UP001152607">
    <property type="component" value="Unassembled WGS sequence"/>
</dbReference>
<feature type="compositionally biased region" description="Low complexity" evidence="8">
    <location>
        <begin position="70"/>
        <end position="105"/>
    </location>
</feature>
<dbReference type="Gene3D" id="1.25.40.20">
    <property type="entry name" value="Ankyrin repeat-containing domain"/>
    <property type="match status" value="3"/>
</dbReference>
<dbReference type="Gene3D" id="1.20.58.340">
    <property type="entry name" value="Magnesium transport protein CorA, transmembrane region"/>
    <property type="match status" value="1"/>
</dbReference>
<name>A0A9W4U833_9PLEO</name>
<dbReference type="InterPro" id="IPR036770">
    <property type="entry name" value="Ankyrin_rpt-contain_sf"/>
</dbReference>
<dbReference type="PROSITE" id="PS50297">
    <property type="entry name" value="ANK_REP_REGION"/>
    <property type="match status" value="5"/>
</dbReference>
<feature type="transmembrane region" description="Helical" evidence="9">
    <location>
        <begin position="521"/>
        <end position="539"/>
    </location>
</feature>
<evidence type="ECO:0000313" key="11">
    <source>
        <dbReference type="Proteomes" id="UP001152607"/>
    </source>
</evidence>
<evidence type="ECO:0000256" key="9">
    <source>
        <dbReference type="SAM" id="Phobius"/>
    </source>
</evidence>
<evidence type="ECO:0000256" key="6">
    <source>
        <dbReference type="ARBA" id="ARBA00023136"/>
    </source>
</evidence>
<dbReference type="Pfam" id="PF00023">
    <property type="entry name" value="Ank"/>
    <property type="match status" value="1"/>
</dbReference>
<evidence type="ECO:0000256" key="3">
    <source>
        <dbReference type="ARBA" id="ARBA00022737"/>
    </source>
</evidence>
<feature type="transmembrane region" description="Helical" evidence="9">
    <location>
        <begin position="581"/>
        <end position="600"/>
    </location>
</feature>
<dbReference type="Pfam" id="PF12796">
    <property type="entry name" value="Ank_2"/>
    <property type="match status" value="4"/>
</dbReference>
<evidence type="ECO:0000256" key="1">
    <source>
        <dbReference type="ARBA" id="ARBA00004141"/>
    </source>
</evidence>
<keyword evidence="2 9" id="KW-0812">Transmembrane</keyword>
<feature type="repeat" description="ANK" evidence="7">
    <location>
        <begin position="1064"/>
        <end position="1096"/>
    </location>
</feature>
<keyword evidence="3" id="KW-0677">Repeat</keyword>
<keyword evidence="4 9" id="KW-1133">Transmembrane helix</keyword>
<dbReference type="PANTHER" id="PTHR24123:SF33">
    <property type="entry name" value="PROTEIN HOS4"/>
    <property type="match status" value="1"/>
</dbReference>
<feature type="transmembrane region" description="Helical" evidence="9">
    <location>
        <begin position="551"/>
        <end position="569"/>
    </location>
</feature>
<dbReference type="GO" id="GO:0016020">
    <property type="term" value="C:membrane"/>
    <property type="evidence" value="ECO:0007669"/>
    <property type="project" value="UniProtKB-SubCell"/>
</dbReference>
<dbReference type="GO" id="GO:0046873">
    <property type="term" value="F:metal ion transmembrane transporter activity"/>
    <property type="evidence" value="ECO:0007669"/>
    <property type="project" value="InterPro"/>
</dbReference>
<feature type="compositionally biased region" description="Low complexity" evidence="8">
    <location>
        <begin position="153"/>
        <end position="166"/>
    </location>
</feature>
<dbReference type="InterPro" id="IPR002523">
    <property type="entry name" value="MgTranspt_CorA/ZnTranspt_ZntB"/>
</dbReference>
<dbReference type="InterPro" id="IPR051165">
    <property type="entry name" value="Multifunctional_ANK_Repeat"/>
</dbReference>
<feature type="repeat" description="ANK" evidence="7">
    <location>
        <begin position="829"/>
        <end position="861"/>
    </location>
</feature>
<dbReference type="SUPFAM" id="SSF144083">
    <property type="entry name" value="Magnesium transport protein CorA, transmembrane region"/>
    <property type="match status" value="1"/>
</dbReference>
<comment type="caution">
    <text evidence="10">The sequence shown here is derived from an EMBL/GenBank/DDBJ whole genome shotgun (WGS) entry which is preliminary data.</text>
</comment>
<proteinExistence type="predicted"/>
<reference evidence="10" key="1">
    <citation type="submission" date="2023-01" db="EMBL/GenBank/DDBJ databases">
        <authorList>
            <person name="Van Ghelder C."/>
            <person name="Rancurel C."/>
        </authorList>
    </citation>
    <scope>NUCLEOTIDE SEQUENCE</scope>
    <source>
        <strain evidence="10">CNCM I-4278</strain>
    </source>
</reference>
<feature type="repeat" description="ANK" evidence="7">
    <location>
        <begin position="763"/>
        <end position="795"/>
    </location>
</feature>
<gene>
    <name evidence="10" type="ORF">PDIGIT_LOCUS2911</name>
</gene>
<evidence type="ECO:0000256" key="5">
    <source>
        <dbReference type="ARBA" id="ARBA00023043"/>
    </source>
</evidence>
<feature type="repeat" description="ANK" evidence="7">
    <location>
        <begin position="862"/>
        <end position="894"/>
    </location>
</feature>
<dbReference type="InterPro" id="IPR002110">
    <property type="entry name" value="Ankyrin_rpt"/>
</dbReference>
<feature type="repeat" description="ANK" evidence="7">
    <location>
        <begin position="730"/>
        <end position="762"/>
    </location>
</feature>
<evidence type="ECO:0000313" key="10">
    <source>
        <dbReference type="EMBL" id="CAI6303043.1"/>
    </source>
</evidence>
<feature type="repeat" description="ANK" evidence="7">
    <location>
        <begin position="796"/>
        <end position="828"/>
    </location>
</feature>
<evidence type="ECO:0000256" key="7">
    <source>
        <dbReference type="PROSITE-ProRule" id="PRU00023"/>
    </source>
</evidence>
<dbReference type="SUPFAM" id="SSF48403">
    <property type="entry name" value="Ankyrin repeat"/>
    <property type="match status" value="2"/>
</dbReference>
<evidence type="ECO:0000256" key="4">
    <source>
        <dbReference type="ARBA" id="ARBA00022989"/>
    </source>
</evidence>
<feature type="compositionally biased region" description="Pro residues" evidence="8">
    <location>
        <begin position="20"/>
        <end position="49"/>
    </location>
</feature>
<dbReference type="OrthoDB" id="3777207at2759"/>
<dbReference type="InterPro" id="IPR045863">
    <property type="entry name" value="CorA_TM1_TM2"/>
</dbReference>
<feature type="repeat" description="ANK" evidence="7">
    <location>
        <begin position="964"/>
        <end position="996"/>
    </location>
</feature>
<evidence type="ECO:0000256" key="2">
    <source>
        <dbReference type="ARBA" id="ARBA00022692"/>
    </source>
</evidence>
<feature type="region of interest" description="Disordered" evidence="8">
    <location>
        <begin position="1"/>
        <end position="188"/>
    </location>
</feature>
<sequence length="1199" mass="133915">MSSRPAWQSPAYAQPSNGSAPPPPPLPAIPYPQPSSQPPVPPNSYPQPLPQSTASQNVYSSPYALPPSSQNAYGAPQYQPYQPPLGSSYNYSAPPQAVPQQQTVPYPLGPAGSAPPIPQQQTSPYPLGPTGSAPPIPQQSTSYYPSAPPQPVPQQTFPQQQTPYYPSNGAQSAPNAQADKVQRTQRPSTADVLATVSVQDGEDPKPFANAETLSRYTRMFPEAENDQGCRLFMYGPKCPTPLLLTLFHHFDFPRYSLFPYGLYNDFTMTTKPEAGWCKCQRCAKGDDCGHWALHHNLRFYVLKDTSPSTDRQPKITATSDTIAISSEDQEDSFLMADWNMLLFRFRSRRVETTEYAYDALIYQNYENSTKLRSAPLDYLLNQLDFILTNWNNLLTVSTRFLESFRYEVLQQRLETDRKIIRNLVGAAQRWEEFRRVLQNQVVSLGAIENIHLDPRWIEGRDDFWEAQAICNGYIQQFKNLDFRICTELINETDSLIQRVTNLISIDEGYRSREQNDSIRRLSWITFIFLPLVFAAGIFGMNVDLFTNDPSWLYYLYTSLIVMCLALGGYAISCSKRRSKKLALSIILAPFRLLTFLWRNFSRILPTRQEKSYSPLQDLESQELNPKDEYSTVLKWAASSGRTDVIHKLLQDSKSHETKTLASLSSGEAIMMAIKNGHTDTAKYLIESTPFDEYRDDNDMTLVHWAAKLGQAIVVEELARKGASLSDKDAEGRTPLDYALESNNEDTINLLLKGGKHISRQDTVNIQSLHFSARTGDISMIKKLHEKGSSLEARDGKGQTVIFHAVKGKQYATLKWLLEQSANIHAVDKQGFSALHIAAQECDLQSATILVDKGADVNAFSSEKLTPLLCTVQSQGVDVLKYLLDKGADIHAMDKNMDRVAHKIARRGDSAELLWKTAYDLGCNIEISGKQGNTPAHLAAESGSVAILRHLVEKNVDVRTIKNIAGYTPLMVAASAGKADAVRFLLENGCTHEIVDSSGKTLVELSIIWGNPSVMQALQDFGAKFDSVDSTSDARHPVWRAIWDGQYASVKQVLDDGLDVNYTHRGISLLQCAIEAKNLDAMRLLLDSGADAEKPDPHGWSPLHSAAFAGDVDAFLLARQRVNDQSPKDKCGWTPLDLAVFYRHENIVKILDPNGKVTEFAWSKSSSKHSMSATHHYVPPMEDSAVTGYAEASDERRWFR</sequence>
<protein>
    <submittedName>
        <fullName evidence="10">Uncharacterized protein</fullName>
    </submittedName>
</protein>